<evidence type="ECO:0000313" key="3">
    <source>
        <dbReference type="EMBL" id="MDY0396266.1"/>
    </source>
</evidence>
<dbReference type="Gene3D" id="2.40.50.100">
    <property type="match status" value="1"/>
</dbReference>
<dbReference type="CDD" id="cd06850">
    <property type="entry name" value="biotinyl_domain"/>
    <property type="match status" value="1"/>
</dbReference>
<gene>
    <name evidence="3" type="ORF">RWE15_20320</name>
</gene>
<accession>A0ABU5CBM1</accession>
<protein>
    <submittedName>
        <fullName evidence="3">Biotin/lipoyl-containing protein</fullName>
    </submittedName>
</protein>
<dbReference type="Pfam" id="PF00364">
    <property type="entry name" value="Biotin_lipoyl"/>
    <property type="match status" value="1"/>
</dbReference>
<dbReference type="PANTHER" id="PTHR45266">
    <property type="entry name" value="OXALOACETATE DECARBOXYLASE ALPHA CHAIN"/>
    <property type="match status" value="1"/>
</dbReference>
<organism evidence="3 4">
    <name type="scientific">Tigheibacillus halophilus</name>
    <dbReference type="NCBI Taxonomy" id="361280"/>
    <lineage>
        <taxon>Bacteria</taxon>
        <taxon>Bacillati</taxon>
        <taxon>Bacillota</taxon>
        <taxon>Bacilli</taxon>
        <taxon>Bacillales</taxon>
        <taxon>Bacillaceae</taxon>
        <taxon>Tigheibacillus</taxon>
    </lineage>
</organism>
<dbReference type="InterPro" id="IPR050709">
    <property type="entry name" value="Biotin_Carboxyl_Carrier/Decarb"/>
</dbReference>
<name>A0ABU5CBM1_9BACI</name>
<sequence length="51" mass="5720">MRKYKKGDYLVITEAMKMETTIQAPSAGVIKDIHVQNGEAITVNDLLLELE</sequence>
<proteinExistence type="predicted"/>
<feature type="domain" description="Lipoyl-binding" evidence="2">
    <location>
        <begin position="1"/>
        <end position="51"/>
    </location>
</feature>
<evidence type="ECO:0000313" key="4">
    <source>
        <dbReference type="Proteomes" id="UP001281447"/>
    </source>
</evidence>
<dbReference type="InterPro" id="IPR011053">
    <property type="entry name" value="Single_hybrid_motif"/>
</dbReference>
<comment type="caution">
    <text evidence="3">The sequence shown here is derived from an EMBL/GenBank/DDBJ whole genome shotgun (WGS) entry which is preliminary data.</text>
</comment>
<evidence type="ECO:0000259" key="2">
    <source>
        <dbReference type="PROSITE" id="PS50968"/>
    </source>
</evidence>
<dbReference type="InterPro" id="IPR000089">
    <property type="entry name" value="Biotin_lipoyl"/>
</dbReference>
<dbReference type="Proteomes" id="UP001281447">
    <property type="component" value="Unassembled WGS sequence"/>
</dbReference>
<dbReference type="EMBL" id="JAWDIP010000004">
    <property type="protein sequence ID" value="MDY0396266.1"/>
    <property type="molecule type" value="Genomic_DNA"/>
</dbReference>
<evidence type="ECO:0000256" key="1">
    <source>
        <dbReference type="ARBA" id="ARBA00023267"/>
    </source>
</evidence>
<dbReference type="PROSITE" id="PS50968">
    <property type="entry name" value="BIOTINYL_LIPOYL"/>
    <property type="match status" value="1"/>
</dbReference>
<dbReference type="SUPFAM" id="SSF51230">
    <property type="entry name" value="Single hybrid motif"/>
    <property type="match status" value="1"/>
</dbReference>
<dbReference type="PANTHER" id="PTHR45266:SF3">
    <property type="entry name" value="OXALOACETATE DECARBOXYLASE ALPHA CHAIN"/>
    <property type="match status" value="1"/>
</dbReference>
<reference evidence="3 4" key="1">
    <citation type="submission" date="2023-10" db="EMBL/GenBank/DDBJ databases">
        <title>Virgibacillus halophilus 5B73C genome.</title>
        <authorList>
            <person name="Miliotis G."/>
            <person name="Sengupta P."/>
            <person name="Hameed A."/>
            <person name="Chuvochina M."/>
            <person name="Mcdonagh F."/>
            <person name="Simpson A.C."/>
            <person name="Singh N.K."/>
            <person name="Rekha P.D."/>
            <person name="Raman K."/>
            <person name="Hugenholtz P."/>
            <person name="Venkateswaran K."/>
        </authorList>
    </citation>
    <scope>NUCLEOTIDE SEQUENCE [LARGE SCALE GENOMIC DNA]</scope>
    <source>
        <strain evidence="3 4">5B73C</strain>
    </source>
</reference>
<keyword evidence="4" id="KW-1185">Reference proteome</keyword>
<keyword evidence="1" id="KW-0092">Biotin</keyword>